<evidence type="ECO:0000259" key="3">
    <source>
        <dbReference type="Pfam" id="PF00561"/>
    </source>
</evidence>
<keyword evidence="2" id="KW-0732">Signal</keyword>
<organism evidence="5 6">
    <name type="scientific">Rhodococcus tibetensis</name>
    <dbReference type="NCBI Taxonomy" id="2965064"/>
    <lineage>
        <taxon>Bacteria</taxon>
        <taxon>Bacillati</taxon>
        <taxon>Actinomycetota</taxon>
        <taxon>Actinomycetes</taxon>
        <taxon>Mycobacteriales</taxon>
        <taxon>Nocardiaceae</taxon>
        <taxon>Rhodococcus</taxon>
    </lineage>
</organism>
<evidence type="ECO:0000313" key="5">
    <source>
        <dbReference type="EMBL" id="MCQ4122301.1"/>
    </source>
</evidence>
<proteinExistence type="predicted"/>
<keyword evidence="6" id="KW-1185">Reference proteome</keyword>
<dbReference type="GO" id="GO:0016787">
    <property type="term" value="F:hydrolase activity"/>
    <property type="evidence" value="ECO:0007669"/>
    <property type="project" value="UniProtKB-KW"/>
</dbReference>
<feature type="region of interest" description="Disordered" evidence="1">
    <location>
        <begin position="21"/>
        <end position="52"/>
    </location>
</feature>
<feature type="signal peptide" evidence="2">
    <location>
        <begin position="1"/>
        <end position="19"/>
    </location>
</feature>
<protein>
    <submittedName>
        <fullName evidence="5">Alpha/beta hydrolase</fullName>
    </submittedName>
</protein>
<dbReference type="Proteomes" id="UP001524501">
    <property type="component" value="Unassembled WGS sequence"/>
</dbReference>
<sequence length="523" mass="53045">MRRLGLLALVLVVCSACGAGPSNRPHVAVEREGGGSAPTVTQTENADAPPPQLQVPKTDLTWTDCTQGTLEALGPGAAPPPGLLFECASYEAAVDESGILPGSFTMGAMRAKFANTPQNAAPLVLTSGSDRSSTATLAALSAGGLASLLSTRPVVAVDRRGIASSQKIECLSPNPATSDLRRRLADLGQFDPGTGDQVDKVAALGRDATIACTDYLQPQELAFDSTHAADDIEQLRRTWEVDSLGILATGNGSAVALSYAAKYPGRVGRLVLDSPAVTTVDAATVAEQQVAGQEAAFDAFARQCTALNCSLGPDPRAAVTAAVAGAAAGRIPGVSSNALLTAISGVLATAGGDQQSRVRILSDAVSAAVAGDTSPLLALTARAEEAYESDGQFITRCTDGQQWPAPDRVRELQRVWGEQFPLFGPDAAVGLLLCTSWPATAPPALPGDLSMPVLVLSGTADPVVGNAGVGTVTGAVGSAGATTATLTWHGRGHPATHSDCAQKAIVSYLADGALPPDGSACPA</sequence>
<dbReference type="InterPro" id="IPR000073">
    <property type="entry name" value="AB_hydrolase_1"/>
</dbReference>
<dbReference type="InterPro" id="IPR013595">
    <property type="entry name" value="Pept_S33_TAP-like_C"/>
</dbReference>
<evidence type="ECO:0000256" key="2">
    <source>
        <dbReference type="SAM" id="SignalP"/>
    </source>
</evidence>
<dbReference type="EMBL" id="JANFQF010000027">
    <property type="protein sequence ID" value="MCQ4122301.1"/>
    <property type="molecule type" value="Genomic_DNA"/>
</dbReference>
<accession>A0ABT1QJ29</accession>
<dbReference type="Pfam" id="PF00561">
    <property type="entry name" value="Abhydrolase_1"/>
    <property type="match status" value="1"/>
</dbReference>
<dbReference type="SUPFAM" id="SSF53474">
    <property type="entry name" value="alpha/beta-Hydrolases"/>
    <property type="match status" value="1"/>
</dbReference>
<gene>
    <name evidence="5" type="ORF">NOF53_24585</name>
</gene>
<evidence type="ECO:0000259" key="4">
    <source>
        <dbReference type="Pfam" id="PF08386"/>
    </source>
</evidence>
<reference evidence="5 6" key="1">
    <citation type="submission" date="2022-07" db="EMBL/GenBank/DDBJ databases">
        <title>Degradation activity of malathion, p-nitrophenol and potential low-temperature adaptation strategy of Rhodococcus sp. FXJ9.536.</title>
        <authorList>
            <person name="Huang J."/>
            <person name="Huang Y."/>
        </authorList>
    </citation>
    <scope>NUCLEOTIDE SEQUENCE [LARGE SCALE GENOMIC DNA]</scope>
    <source>
        <strain evidence="5 6">FXJ9.536</strain>
    </source>
</reference>
<dbReference type="RefSeq" id="WP_255973746.1">
    <property type="nucleotide sequence ID" value="NZ_JANFQF010000027.1"/>
</dbReference>
<dbReference type="Pfam" id="PF08386">
    <property type="entry name" value="Abhydrolase_4"/>
    <property type="match status" value="1"/>
</dbReference>
<comment type="caution">
    <text evidence="5">The sequence shown here is derived from an EMBL/GenBank/DDBJ whole genome shotgun (WGS) entry which is preliminary data.</text>
</comment>
<evidence type="ECO:0000256" key="1">
    <source>
        <dbReference type="SAM" id="MobiDB-lite"/>
    </source>
</evidence>
<keyword evidence="5" id="KW-0378">Hydrolase</keyword>
<feature type="domain" description="AB hydrolase-1" evidence="3">
    <location>
        <begin position="148"/>
        <end position="309"/>
    </location>
</feature>
<dbReference type="InterPro" id="IPR029058">
    <property type="entry name" value="AB_hydrolase_fold"/>
</dbReference>
<name>A0ABT1QJ29_9NOCA</name>
<feature type="chain" id="PRO_5045208611" evidence="2">
    <location>
        <begin position="20"/>
        <end position="523"/>
    </location>
</feature>
<feature type="domain" description="Peptidase S33 tripeptidyl aminopeptidase-like C-terminal" evidence="4">
    <location>
        <begin position="421"/>
        <end position="521"/>
    </location>
</feature>
<dbReference type="Gene3D" id="3.40.50.1820">
    <property type="entry name" value="alpha/beta hydrolase"/>
    <property type="match status" value="1"/>
</dbReference>
<evidence type="ECO:0000313" key="6">
    <source>
        <dbReference type="Proteomes" id="UP001524501"/>
    </source>
</evidence>